<accession>A0ABR4LKP9</accession>
<gene>
    <name evidence="2" type="ORF">BJX67DRAFT_201454</name>
</gene>
<protein>
    <submittedName>
        <fullName evidence="2">Uncharacterized protein</fullName>
    </submittedName>
</protein>
<sequence length="464" mass="52463">MRFETPTLFSSDDDSFLSMEDEEDYHPTSKLLAGAKNKHLPDPSYDPTDDELDSQEEIKPLKPKLAPQKRKLEGKALESGITGQGIKMSPSNKKPKPGPPKVTVTKPVEKGNSAITNSHPQDFLEFSSDESSPSPTTQRMMKKAAAHEDRNYVASNSDDEDRENEEIDRAYIVPENEKSHVTFDFDRERNRRLAIAANFPKNIYTKKEKDLFLQLAMRGFEPLAPKHWQFDFPTLPNSLFPEPGKEKADPIIKTSRSTTFYAIKSLSNLFSLSGRVRDCSIVEKRPESLIKQTIQRYIRWAFYDVNLEIGPGSLPVHVIHAQRKNESVLHALERLNKRLRRLAFRHQRALAESLAFSSTDMCSEEHSTSTKLHKTELPLLVGFIICGPVVAIMTFDLGLLKGGEHIDGKFISQFDLSERGQDVWNSLSITIVVMHIRNTMARLSQKGYGGFVKASRHGAVNEDL</sequence>
<dbReference type="RefSeq" id="XP_070883668.1">
    <property type="nucleotide sequence ID" value="XM_071025467.1"/>
</dbReference>
<keyword evidence="3" id="KW-1185">Reference proteome</keyword>
<organism evidence="2 3">
    <name type="scientific">Aspergillus lucknowensis</name>
    <dbReference type="NCBI Taxonomy" id="176173"/>
    <lineage>
        <taxon>Eukaryota</taxon>
        <taxon>Fungi</taxon>
        <taxon>Dikarya</taxon>
        <taxon>Ascomycota</taxon>
        <taxon>Pezizomycotina</taxon>
        <taxon>Eurotiomycetes</taxon>
        <taxon>Eurotiomycetidae</taxon>
        <taxon>Eurotiales</taxon>
        <taxon>Aspergillaceae</taxon>
        <taxon>Aspergillus</taxon>
        <taxon>Aspergillus subgen. Nidulantes</taxon>
    </lineage>
</organism>
<comment type="caution">
    <text evidence="2">The sequence shown here is derived from an EMBL/GenBank/DDBJ whole genome shotgun (WGS) entry which is preliminary data.</text>
</comment>
<evidence type="ECO:0000256" key="1">
    <source>
        <dbReference type="SAM" id="MobiDB-lite"/>
    </source>
</evidence>
<reference evidence="2 3" key="1">
    <citation type="submission" date="2024-07" db="EMBL/GenBank/DDBJ databases">
        <title>Section-level genome sequencing and comparative genomics of Aspergillus sections Usti and Cavernicolus.</title>
        <authorList>
            <consortium name="Lawrence Berkeley National Laboratory"/>
            <person name="Nybo J.L."/>
            <person name="Vesth T.C."/>
            <person name="Theobald S."/>
            <person name="Frisvad J.C."/>
            <person name="Larsen T.O."/>
            <person name="Kjaerboelling I."/>
            <person name="Rothschild-Mancinelli K."/>
            <person name="Lyhne E.K."/>
            <person name="Kogle M.E."/>
            <person name="Barry K."/>
            <person name="Clum A."/>
            <person name="Na H."/>
            <person name="Ledsgaard L."/>
            <person name="Lin J."/>
            <person name="Lipzen A."/>
            <person name="Kuo A."/>
            <person name="Riley R."/>
            <person name="Mondo S."/>
            <person name="Labutti K."/>
            <person name="Haridas S."/>
            <person name="Pangalinan J."/>
            <person name="Salamov A.A."/>
            <person name="Simmons B.A."/>
            <person name="Magnuson J.K."/>
            <person name="Chen J."/>
            <person name="Drula E."/>
            <person name="Henrissat B."/>
            <person name="Wiebenga A."/>
            <person name="Lubbers R.J."/>
            <person name="Gomes A.C."/>
            <person name="Macurrencykelacurrency M.R."/>
            <person name="Stajich J."/>
            <person name="Grigoriev I.V."/>
            <person name="Mortensen U.H."/>
            <person name="De Vries R.P."/>
            <person name="Baker S.E."/>
            <person name="Andersen M.R."/>
        </authorList>
    </citation>
    <scope>NUCLEOTIDE SEQUENCE [LARGE SCALE GENOMIC DNA]</scope>
    <source>
        <strain evidence="2 3">CBS 449.75</strain>
    </source>
</reference>
<dbReference type="Proteomes" id="UP001610432">
    <property type="component" value="Unassembled WGS sequence"/>
</dbReference>
<proteinExistence type="predicted"/>
<dbReference type="GeneID" id="98140539"/>
<evidence type="ECO:0000313" key="2">
    <source>
        <dbReference type="EMBL" id="KAL2864689.1"/>
    </source>
</evidence>
<feature type="region of interest" description="Disordered" evidence="1">
    <location>
        <begin position="1"/>
        <end position="164"/>
    </location>
</feature>
<feature type="compositionally biased region" description="Polar residues" evidence="1">
    <location>
        <begin position="129"/>
        <end position="139"/>
    </location>
</feature>
<feature type="compositionally biased region" description="Acidic residues" evidence="1">
    <location>
        <begin position="11"/>
        <end position="24"/>
    </location>
</feature>
<evidence type="ECO:0000313" key="3">
    <source>
        <dbReference type="Proteomes" id="UP001610432"/>
    </source>
</evidence>
<dbReference type="EMBL" id="JBFXLQ010000038">
    <property type="protein sequence ID" value="KAL2864689.1"/>
    <property type="molecule type" value="Genomic_DNA"/>
</dbReference>
<name>A0ABR4LKP9_9EURO</name>